<dbReference type="Proteomes" id="UP001642409">
    <property type="component" value="Unassembled WGS sequence"/>
</dbReference>
<keyword evidence="1" id="KW-0175">Coiled coil</keyword>
<organism evidence="2">
    <name type="scientific">Hexamita inflata</name>
    <dbReference type="NCBI Taxonomy" id="28002"/>
    <lineage>
        <taxon>Eukaryota</taxon>
        <taxon>Metamonada</taxon>
        <taxon>Diplomonadida</taxon>
        <taxon>Hexamitidae</taxon>
        <taxon>Hexamitinae</taxon>
        <taxon>Hexamita</taxon>
    </lineage>
</organism>
<evidence type="ECO:0000313" key="3">
    <source>
        <dbReference type="EMBL" id="CAL6030284.1"/>
    </source>
</evidence>
<reference evidence="2" key="1">
    <citation type="submission" date="2023-06" db="EMBL/GenBank/DDBJ databases">
        <authorList>
            <person name="Kurt Z."/>
        </authorList>
    </citation>
    <scope>NUCLEOTIDE SEQUENCE</scope>
</reference>
<dbReference type="EMBL" id="CAXDID020000115">
    <property type="protein sequence ID" value="CAL6030284.1"/>
    <property type="molecule type" value="Genomic_DNA"/>
</dbReference>
<evidence type="ECO:0000256" key="1">
    <source>
        <dbReference type="SAM" id="Coils"/>
    </source>
</evidence>
<dbReference type="EMBL" id="CATOUU010000822">
    <property type="protein sequence ID" value="CAI9951048.1"/>
    <property type="molecule type" value="Genomic_DNA"/>
</dbReference>
<comment type="caution">
    <text evidence="2">The sequence shown here is derived from an EMBL/GenBank/DDBJ whole genome shotgun (WGS) entry which is preliminary data.</text>
</comment>
<keyword evidence="4" id="KW-1185">Reference proteome</keyword>
<dbReference type="AlphaFoldDB" id="A0AA86Q8J5"/>
<gene>
    <name evidence="3" type="ORF">HINF_LOCUS33161</name>
    <name evidence="2" type="ORF">HINF_LOCUS38693</name>
</gene>
<sequence length="116" mass="13893">MFSDPYVLRRRENPLLLSRTVIQVRFKQQTTFFFLILKSISSPPLYPLPLRRLDWSTYLPKKDIGLVRSQLAAMKERVDEYKRRFRKQQKQLISISDDCVLMYGQVNKMHLQSSKK</sequence>
<name>A0AA86Q8J5_9EUKA</name>
<evidence type="ECO:0000313" key="4">
    <source>
        <dbReference type="Proteomes" id="UP001642409"/>
    </source>
</evidence>
<evidence type="ECO:0000313" key="2">
    <source>
        <dbReference type="EMBL" id="CAI9951048.1"/>
    </source>
</evidence>
<proteinExistence type="predicted"/>
<protein>
    <submittedName>
        <fullName evidence="3">Hypothetical_protein</fullName>
    </submittedName>
</protein>
<feature type="coiled-coil region" evidence="1">
    <location>
        <begin position="64"/>
        <end position="91"/>
    </location>
</feature>
<accession>A0AA86Q8J5</accession>
<reference evidence="3 4" key="2">
    <citation type="submission" date="2024-07" db="EMBL/GenBank/DDBJ databases">
        <authorList>
            <person name="Akdeniz Z."/>
        </authorList>
    </citation>
    <scope>NUCLEOTIDE SEQUENCE [LARGE SCALE GENOMIC DNA]</scope>
</reference>